<keyword evidence="1" id="KW-1133">Transmembrane helix</keyword>
<dbReference type="Proteomes" id="UP000796880">
    <property type="component" value="Unassembled WGS sequence"/>
</dbReference>
<reference evidence="2" key="1">
    <citation type="submission" date="2020-03" db="EMBL/GenBank/DDBJ databases">
        <title>A high-quality chromosome-level genome assembly of a woody plant with both climbing and erect habits, Rhamnella rubrinervis.</title>
        <authorList>
            <person name="Lu Z."/>
            <person name="Yang Y."/>
            <person name="Zhu X."/>
            <person name="Sun Y."/>
        </authorList>
    </citation>
    <scope>NUCLEOTIDE SEQUENCE</scope>
    <source>
        <strain evidence="2">BYM</strain>
        <tissue evidence="2">Leaf</tissue>
    </source>
</reference>
<proteinExistence type="predicted"/>
<evidence type="ECO:0000256" key="1">
    <source>
        <dbReference type="SAM" id="Phobius"/>
    </source>
</evidence>
<organism evidence="2 3">
    <name type="scientific">Rhamnella rubrinervis</name>
    <dbReference type="NCBI Taxonomy" id="2594499"/>
    <lineage>
        <taxon>Eukaryota</taxon>
        <taxon>Viridiplantae</taxon>
        <taxon>Streptophyta</taxon>
        <taxon>Embryophyta</taxon>
        <taxon>Tracheophyta</taxon>
        <taxon>Spermatophyta</taxon>
        <taxon>Magnoliopsida</taxon>
        <taxon>eudicotyledons</taxon>
        <taxon>Gunneridae</taxon>
        <taxon>Pentapetalae</taxon>
        <taxon>rosids</taxon>
        <taxon>fabids</taxon>
        <taxon>Rosales</taxon>
        <taxon>Rhamnaceae</taxon>
        <taxon>rhamnoid group</taxon>
        <taxon>Rhamneae</taxon>
        <taxon>Rhamnella</taxon>
    </lineage>
</organism>
<evidence type="ECO:0000313" key="3">
    <source>
        <dbReference type="Proteomes" id="UP000796880"/>
    </source>
</evidence>
<keyword evidence="1" id="KW-0812">Transmembrane</keyword>
<comment type="caution">
    <text evidence="2">The sequence shown here is derived from an EMBL/GenBank/DDBJ whole genome shotgun (WGS) entry which is preliminary data.</text>
</comment>
<sequence>MEDCNMLAVDCIVISSCCQCLILQIIIFIFLKLPYKLVRKTKYYAMKKLRRRSSQEKTAVEIREMDPRRLKNEFVNGIVGESMTVGHDSCEYFMKQVEVVLEDLSSRGEFAFGSFWGRRESEPFPAHVAEQEFDASILEYHLIEMLGSLSYS</sequence>
<dbReference type="AlphaFoldDB" id="A0A8K0DP30"/>
<dbReference type="PANTHER" id="PTHR33264:SF27">
    <property type="entry name" value="TRANSMEMBRANE PROTEIN"/>
    <property type="match status" value="1"/>
</dbReference>
<dbReference type="EMBL" id="VOIH02000012">
    <property type="protein sequence ID" value="KAF3431699.1"/>
    <property type="molecule type" value="Genomic_DNA"/>
</dbReference>
<gene>
    <name evidence="2" type="ORF">FNV43_RR26431</name>
</gene>
<keyword evidence="3" id="KW-1185">Reference proteome</keyword>
<protein>
    <submittedName>
        <fullName evidence="2">Uncharacterized protein</fullName>
    </submittedName>
</protein>
<dbReference type="PANTHER" id="PTHR33264">
    <property type="entry name" value="EXPRESSED PROTEIN"/>
    <property type="match status" value="1"/>
</dbReference>
<dbReference type="OrthoDB" id="1914633at2759"/>
<evidence type="ECO:0000313" key="2">
    <source>
        <dbReference type="EMBL" id="KAF3431699.1"/>
    </source>
</evidence>
<accession>A0A8K0DP30</accession>
<name>A0A8K0DP30_9ROSA</name>
<feature type="transmembrane region" description="Helical" evidence="1">
    <location>
        <begin position="6"/>
        <end position="31"/>
    </location>
</feature>
<keyword evidence="1" id="KW-0472">Membrane</keyword>